<dbReference type="EMBL" id="NBCO01000007">
    <property type="protein sequence ID" value="ORC90909.1"/>
    <property type="molecule type" value="Genomic_DNA"/>
</dbReference>
<feature type="region of interest" description="Disordered" evidence="4">
    <location>
        <begin position="670"/>
        <end position="722"/>
    </location>
</feature>
<keyword evidence="1" id="KW-0547">Nucleotide-binding</keyword>
<dbReference type="Proteomes" id="UP000192257">
    <property type="component" value="Unassembled WGS sequence"/>
</dbReference>
<dbReference type="SMART" id="SM00382">
    <property type="entry name" value="AAA"/>
    <property type="match status" value="1"/>
</dbReference>
<proteinExistence type="predicted"/>
<keyword evidence="8" id="KW-1185">Reference proteome</keyword>
<dbReference type="PANTHER" id="PTHR11638">
    <property type="entry name" value="ATP-DEPENDENT CLP PROTEASE"/>
    <property type="match status" value="1"/>
</dbReference>
<dbReference type="GO" id="GO:0034605">
    <property type="term" value="P:cellular response to heat"/>
    <property type="evidence" value="ECO:0007669"/>
    <property type="project" value="TreeGrafter"/>
</dbReference>
<dbReference type="InterPro" id="IPR027417">
    <property type="entry name" value="P-loop_NTPase"/>
</dbReference>
<keyword evidence="3" id="KW-0175">Coiled coil</keyword>
<dbReference type="InterPro" id="IPR003959">
    <property type="entry name" value="ATPase_AAA_core"/>
</dbReference>
<dbReference type="STRING" id="67003.A0A1X0P2X6"/>
<evidence type="ECO:0000256" key="3">
    <source>
        <dbReference type="SAM" id="Coils"/>
    </source>
</evidence>
<feature type="compositionally biased region" description="Low complexity" evidence="4">
    <location>
        <begin position="290"/>
        <end position="324"/>
    </location>
</feature>
<evidence type="ECO:0000259" key="6">
    <source>
        <dbReference type="SMART" id="SM00382"/>
    </source>
</evidence>
<evidence type="ECO:0000256" key="2">
    <source>
        <dbReference type="ARBA" id="ARBA00022840"/>
    </source>
</evidence>
<protein>
    <recommendedName>
        <fullName evidence="6">AAA+ ATPase domain-containing protein</fullName>
    </recommendedName>
</protein>
<dbReference type="Gene3D" id="3.40.50.300">
    <property type="entry name" value="P-loop containing nucleotide triphosphate hydrolases"/>
    <property type="match status" value="1"/>
</dbReference>
<dbReference type="InterPro" id="IPR050130">
    <property type="entry name" value="ClpA_ClpB"/>
</dbReference>
<dbReference type="Pfam" id="PF07724">
    <property type="entry name" value="AAA_2"/>
    <property type="match status" value="1"/>
</dbReference>
<keyword evidence="2" id="KW-0067">ATP-binding</keyword>
<keyword evidence="5" id="KW-1133">Transmembrane helix</keyword>
<name>A0A1X0P2X6_9TRYP</name>
<gene>
    <name evidence="7" type="ORF">TM35_000073330</name>
</gene>
<feature type="coiled-coil region" evidence="3">
    <location>
        <begin position="758"/>
        <end position="785"/>
    </location>
</feature>
<feature type="domain" description="AAA+ ATPase" evidence="6">
    <location>
        <begin position="365"/>
        <end position="513"/>
    </location>
</feature>
<feature type="transmembrane region" description="Helical" evidence="5">
    <location>
        <begin position="851"/>
        <end position="871"/>
    </location>
</feature>
<dbReference type="AlphaFoldDB" id="A0A1X0P2X6"/>
<dbReference type="RefSeq" id="XP_028884975.1">
    <property type="nucleotide sequence ID" value="XM_029023779.1"/>
</dbReference>
<evidence type="ECO:0000313" key="8">
    <source>
        <dbReference type="Proteomes" id="UP000192257"/>
    </source>
</evidence>
<feature type="compositionally biased region" description="Low complexity" evidence="4">
    <location>
        <begin position="685"/>
        <end position="703"/>
    </location>
</feature>
<dbReference type="InterPro" id="IPR003593">
    <property type="entry name" value="AAA+_ATPase"/>
</dbReference>
<keyword evidence="5" id="KW-0812">Transmembrane</keyword>
<accession>A0A1X0P2X6</accession>
<dbReference type="GO" id="GO:0005737">
    <property type="term" value="C:cytoplasm"/>
    <property type="evidence" value="ECO:0007669"/>
    <property type="project" value="TreeGrafter"/>
</dbReference>
<evidence type="ECO:0000256" key="1">
    <source>
        <dbReference type="ARBA" id="ARBA00022741"/>
    </source>
</evidence>
<dbReference type="OrthoDB" id="47330at2759"/>
<dbReference type="VEuPathDB" id="TriTrypDB:TM35_000073330"/>
<dbReference type="GeneID" id="39983559"/>
<organism evidence="7 8">
    <name type="scientific">Trypanosoma theileri</name>
    <dbReference type="NCBI Taxonomy" id="67003"/>
    <lineage>
        <taxon>Eukaryota</taxon>
        <taxon>Discoba</taxon>
        <taxon>Euglenozoa</taxon>
        <taxon>Kinetoplastea</taxon>
        <taxon>Metakinetoplastina</taxon>
        <taxon>Trypanosomatida</taxon>
        <taxon>Trypanosomatidae</taxon>
        <taxon>Trypanosoma</taxon>
    </lineage>
</organism>
<feature type="transmembrane region" description="Helical" evidence="5">
    <location>
        <begin position="822"/>
        <end position="839"/>
    </location>
</feature>
<dbReference type="SUPFAM" id="SSF52540">
    <property type="entry name" value="P-loop containing nucleoside triphosphate hydrolases"/>
    <property type="match status" value="1"/>
</dbReference>
<comment type="caution">
    <text evidence="7">The sequence shown here is derived from an EMBL/GenBank/DDBJ whole genome shotgun (WGS) entry which is preliminary data.</text>
</comment>
<keyword evidence="5" id="KW-0472">Membrane</keyword>
<feature type="transmembrane region" description="Helical" evidence="5">
    <location>
        <begin position="799"/>
        <end position="817"/>
    </location>
</feature>
<evidence type="ECO:0000256" key="5">
    <source>
        <dbReference type="SAM" id="Phobius"/>
    </source>
</evidence>
<evidence type="ECO:0000256" key="4">
    <source>
        <dbReference type="SAM" id="MobiDB-lite"/>
    </source>
</evidence>
<sequence>MGGKLSKQEELFVLHRWPELLENAMATDVEYAVAAAGSAAAGSDNSNSNNNKRHSSTSFRMSFQEWQALITLLDNTEPSELPSRLCAGVKNTTVTTPILVVMIHACCWFDGSITAEVLVERLQNFQKNVLKSIEESGERRSSEENAELELADDALCILLELAQDKKNLSSSQKRTPQVKHVAIDKLIAWDRSKKPLVTLAHTFIVGVIASLHSNPRYAETAVQSFRHLQESIGESAATVTPRGGRGAACNIIKWDIMQRIENVLVRRQRETDVLDLLSIKERWWLPPTTPSSVSTNQSTSRRNSNNSSSSMASTSVAASSGTTQLSNLTPEERWALVPSQYIGQEHIWATLQTHFLSSDVFNAEKPTVIVFFGPSGFGKSEMARRIACVIHGKEPSNVESSGKLVHIHLPSFCTRDSIYSLVDPPAAHVGEGVLLTALRKNDDAVVVLDEFEKGTADAIQNLWLSAFQKKGTLRSLKDASRSVSTEKTTFILTCNIASDTILRNKDKYLRATAEEQAAMRAEWTEVCKEVCRKTMHDPFVNRVDYFFPFVPYTEEEKERFIQMQLRRILLDQRSKDRHIYITPRMVKAIAAKLQSFHASTIEGVVRPLLVEVIQKKWTGAVLTVEEHVSGTVFVAIPTTTTTTGETKEGGSVISWDSIPDGERALAVYDNQEESKLSTRTKRKTTTTTTTASSSSTTTTTTKSVGVDDITTSTPKGKEKEETRTKTVETKEKVLRDKQPVVSSIIHHTPTVIEKEKILQLEKNVQKDLELELKKANELILQKDMEITYLKEKVLCLEKLLAVLLISTLTCLFVLSLIVGVKIVLVISFFIILAIYLLIGMRMELLLGALRVLYGILGPFGSALAVVALSLWTSQAIRNSMIC</sequence>
<evidence type="ECO:0000313" key="7">
    <source>
        <dbReference type="EMBL" id="ORC90909.1"/>
    </source>
</evidence>
<dbReference type="PANTHER" id="PTHR11638:SF89">
    <property type="entry name" value="AAA+ ATPASE DOMAIN-CONTAINING PROTEIN"/>
    <property type="match status" value="1"/>
</dbReference>
<dbReference type="PRINTS" id="PR00300">
    <property type="entry name" value="CLPPROTEASEA"/>
</dbReference>
<feature type="region of interest" description="Disordered" evidence="4">
    <location>
        <begin position="289"/>
        <end position="324"/>
    </location>
</feature>
<dbReference type="GO" id="GO:0005524">
    <property type="term" value="F:ATP binding"/>
    <property type="evidence" value="ECO:0007669"/>
    <property type="project" value="UniProtKB-KW"/>
</dbReference>
<dbReference type="GO" id="GO:0016887">
    <property type="term" value="F:ATP hydrolysis activity"/>
    <property type="evidence" value="ECO:0007669"/>
    <property type="project" value="InterPro"/>
</dbReference>
<dbReference type="InterPro" id="IPR001270">
    <property type="entry name" value="ClpA/B"/>
</dbReference>
<reference evidence="7 8" key="1">
    <citation type="submission" date="2017-03" db="EMBL/GenBank/DDBJ databases">
        <title>An alternative strategy for trypanosome survival in the mammalian bloodstream revealed through genome and transcriptome analysis of the ubiquitous bovine parasite Trypanosoma (Megatrypanum) theileri.</title>
        <authorList>
            <person name="Kelly S."/>
            <person name="Ivens A."/>
            <person name="Mott A."/>
            <person name="O'Neill E."/>
            <person name="Emms D."/>
            <person name="Macleod O."/>
            <person name="Voorheis P."/>
            <person name="Matthews J."/>
            <person name="Matthews K."/>
            <person name="Carrington M."/>
        </authorList>
    </citation>
    <scope>NUCLEOTIDE SEQUENCE [LARGE SCALE GENOMIC DNA]</scope>
    <source>
        <strain evidence="7">Edinburgh</strain>
    </source>
</reference>